<organism evidence="1">
    <name type="scientific">Lacticaseibacillus rhamnosus</name>
    <name type="common">Lactobacillus rhamnosus</name>
    <dbReference type="NCBI Taxonomy" id="47715"/>
    <lineage>
        <taxon>Bacteria</taxon>
        <taxon>Bacillati</taxon>
        <taxon>Bacillota</taxon>
        <taxon>Bacilli</taxon>
        <taxon>Lactobacillales</taxon>
        <taxon>Lactobacillaceae</taxon>
        <taxon>Lacticaseibacillus</taxon>
    </lineage>
</organism>
<gene>
    <name evidence="1" type="ORF">LRLFYP97_01365</name>
</gene>
<proteinExistence type="predicted"/>
<dbReference type="EMBL" id="CACRTK010000026">
    <property type="protein sequence ID" value="VYT61505.1"/>
    <property type="molecule type" value="Genomic_DNA"/>
</dbReference>
<evidence type="ECO:0000313" key="1">
    <source>
        <dbReference type="EMBL" id="VYT61505.1"/>
    </source>
</evidence>
<sequence length="87" mass="9968">MLMFFYGTLAIILITMLLFRKNPAINRISSAIISSSKVGALCRTCFLIVNFIFFYLFVTRDLLTLFTIAMVAIMYLAVDWSRGLQRS</sequence>
<accession>A0A6N2Y4E0</accession>
<dbReference type="AlphaFoldDB" id="A0A6N2Y4E0"/>
<protein>
    <submittedName>
        <fullName evidence="1">Uncharacterized protein</fullName>
    </submittedName>
</protein>
<reference evidence="1" key="1">
    <citation type="submission" date="2019-11" db="EMBL/GenBank/DDBJ databases">
        <authorList>
            <person name="Feng L."/>
        </authorList>
    </citation>
    <scope>NUCLEOTIDE SEQUENCE</scope>
    <source>
        <strain evidence="1">LrhamnosusLFYP97</strain>
    </source>
</reference>
<name>A0A6N2Y4E0_LACRH</name>